<dbReference type="CDD" id="cd23508">
    <property type="entry name" value="hydrophobin_II"/>
    <property type="match status" value="1"/>
</dbReference>
<dbReference type="AlphaFoldDB" id="A0A5Q4BIA0"/>
<feature type="chain" id="PRO_5025042581" evidence="4">
    <location>
        <begin position="18"/>
        <end position="105"/>
    </location>
</feature>
<dbReference type="GO" id="GO:0005576">
    <property type="term" value="C:extracellular region"/>
    <property type="evidence" value="ECO:0007669"/>
    <property type="project" value="InterPro"/>
</dbReference>
<evidence type="ECO:0000256" key="2">
    <source>
        <dbReference type="ARBA" id="ARBA00009576"/>
    </source>
</evidence>
<dbReference type="Proteomes" id="UP000326340">
    <property type="component" value="Unassembled WGS sequence"/>
</dbReference>
<feature type="signal peptide" evidence="4">
    <location>
        <begin position="1"/>
        <end position="17"/>
    </location>
</feature>
<comment type="caution">
    <text evidence="5">The sequence shown here is derived from an EMBL/GenBank/DDBJ whole genome shotgun (WGS) entry which is preliminary data.</text>
</comment>
<accession>A0A5Q4BIA0</accession>
<dbReference type="InterPro" id="IPR036686">
    <property type="entry name" value="Class_II_Hydrophobin_sf"/>
</dbReference>
<keyword evidence="4" id="KW-0732">Signal</keyword>
<dbReference type="EMBL" id="PUHP01001190">
    <property type="protein sequence ID" value="TQN66496.1"/>
    <property type="molecule type" value="Genomic_DNA"/>
</dbReference>
<protein>
    <submittedName>
        <fullName evidence="5">Cerato-ulmin</fullName>
    </submittedName>
</protein>
<evidence type="ECO:0000256" key="3">
    <source>
        <dbReference type="ARBA" id="ARBA00023157"/>
    </source>
</evidence>
<comment type="subcellular location">
    <subcellularLocation>
        <location evidence="1">Cell envelope</location>
    </subcellularLocation>
</comment>
<evidence type="ECO:0000256" key="1">
    <source>
        <dbReference type="ARBA" id="ARBA00004196"/>
    </source>
</evidence>
<comment type="similarity">
    <text evidence="2">Belongs to the cerato-ulmin hydrophobin family.</text>
</comment>
<keyword evidence="6" id="KW-1185">Reference proteome</keyword>
<proteinExistence type="inferred from homology"/>
<dbReference type="InterPro" id="IPR010636">
    <property type="entry name" value="Class_II_hydrophobin"/>
</dbReference>
<sequence length="105" mass="10421">MKLIAVFPALLASTAVAAPTNLKGTEVLEACVSDSVGGTGTIPEDISVLSAICKLGTPLCCPVNVAGVESLPCAAPSTAPVTIAGFQASCEANGDHHPKCCVLDV</sequence>
<dbReference type="Gene3D" id="3.20.120.10">
    <property type="entry name" value="Hydrophobin"/>
    <property type="match status" value="1"/>
</dbReference>
<dbReference type="SUPFAM" id="SSF101751">
    <property type="entry name" value="Hydrophobin II, HfbII"/>
    <property type="match status" value="1"/>
</dbReference>
<organism evidence="5 6">
    <name type="scientific">Colletotrichum shisoi</name>
    <dbReference type="NCBI Taxonomy" id="2078593"/>
    <lineage>
        <taxon>Eukaryota</taxon>
        <taxon>Fungi</taxon>
        <taxon>Dikarya</taxon>
        <taxon>Ascomycota</taxon>
        <taxon>Pezizomycotina</taxon>
        <taxon>Sordariomycetes</taxon>
        <taxon>Hypocreomycetidae</taxon>
        <taxon>Glomerellales</taxon>
        <taxon>Glomerellaceae</taxon>
        <taxon>Colletotrichum</taxon>
        <taxon>Colletotrichum destructivum species complex</taxon>
    </lineage>
</organism>
<reference evidence="5 6" key="1">
    <citation type="journal article" date="2019" name="Sci. Rep.">
        <title>Colletotrichum shisoi sp. nov., an anthracnose pathogen of Perilla frutescens in Japan: molecular phylogenetic, morphological and genomic evidence.</title>
        <authorList>
            <person name="Gan P."/>
            <person name="Tsushima A."/>
            <person name="Hiroyama R."/>
            <person name="Narusaka M."/>
            <person name="Takano Y."/>
            <person name="Narusaka Y."/>
            <person name="Kawaradani M."/>
            <person name="Damm U."/>
            <person name="Shirasu K."/>
        </authorList>
    </citation>
    <scope>NUCLEOTIDE SEQUENCE [LARGE SCALE GENOMIC DNA]</scope>
    <source>
        <strain evidence="5 6">PG-2018a</strain>
    </source>
</reference>
<feature type="non-terminal residue" evidence="5">
    <location>
        <position position="105"/>
    </location>
</feature>
<evidence type="ECO:0000313" key="6">
    <source>
        <dbReference type="Proteomes" id="UP000326340"/>
    </source>
</evidence>
<gene>
    <name evidence="5" type="primary">CU-1</name>
    <name evidence="5" type="ORF">CSHISOI_09000</name>
</gene>
<evidence type="ECO:0000256" key="4">
    <source>
        <dbReference type="SAM" id="SignalP"/>
    </source>
</evidence>
<keyword evidence="3" id="KW-1015">Disulfide bond</keyword>
<dbReference type="OrthoDB" id="4500971at2759"/>
<evidence type="ECO:0000313" key="5">
    <source>
        <dbReference type="EMBL" id="TQN66496.1"/>
    </source>
</evidence>
<name>A0A5Q4BIA0_9PEZI</name>
<dbReference type="Pfam" id="PF06766">
    <property type="entry name" value="Hydrophobin_2"/>
    <property type="match status" value="1"/>
</dbReference>